<feature type="coiled-coil region" evidence="9">
    <location>
        <begin position="436"/>
        <end position="478"/>
    </location>
</feature>
<name>A0A6N8KWN2_9SPHI</name>
<dbReference type="Pfam" id="PF07730">
    <property type="entry name" value="HisKA_3"/>
    <property type="match status" value="1"/>
</dbReference>
<dbReference type="InterPro" id="IPR050482">
    <property type="entry name" value="Sensor_HK_TwoCompSys"/>
</dbReference>
<keyword evidence="10" id="KW-0812">Transmembrane</keyword>
<sequence length="663" mass="76865">MRTKCYLLLLMIGILLPARLRAVPQIPYQKEIDSLKREIDRKENNLEKAAPLFELSLYYSYSDSTQAHIYLEKALAYSAGNALWSAIGLTYQGLFFMDYDTEKALGLFRKADQALKGFSNPIAIKMRARSLANLATIYQWRDNIVMMMEVLMKEALPVALLTKDSVVIGSLNYKIGLGFWNNLQYVEASKYLNQASNQLEQGPYDPWILNECYKMLFVSEGYLKRLPQLDLLNRNYERFYRKHQQEIPLADYYYNKGVYYRYKKDFPASIKAYQQNINALKTQNPADRKALTATQYQLALLYCDQGDYKQALKTMLTHDSLYKGNAYRFFQDSLNTASRYQIIYEKLGDYKQANAWGNKYRQLRDTLFNRKIKESMLDYNARYKALERESEIKILKADKEKSELAVRNTRLVVFLVAFILLLVIIMIFKNQQKNKRLLEQQEINNKQKLLEEQQKQQLRSMDAMLQGEEKERNRLSRDLHDGLGSVLASIKYKMLDLAHDQPNSKIKSVLGDMDGAIAEMRRISHNLMPEALRRFGFEVSLADLCNSLQNSQTNIELQCYGEFQSLSKEQQTHLYRIIQELLYNALKHAGASQILVQCSLEDRVVLITVEDNGQGFRTALFDADTDAGAGLKNVQMRVDYFRGKMDIHSEIGKGTNIDIEVYV</sequence>
<dbReference type="RefSeq" id="WP_160368593.1">
    <property type="nucleotide sequence ID" value="NZ_WSQA01000004.1"/>
</dbReference>
<dbReference type="SUPFAM" id="SSF55874">
    <property type="entry name" value="ATPase domain of HSP90 chaperone/DNA topoisomerase II/histidine kinase"/>
    <property type="match status" value="1"/>
</dbReference>
<dbReference type="AlphaFoldDB" id="A0A6N8KWN2"/>
<dbReference type="GO" id="GO:0046983">
    <property type="term" value="F:protein dimerization activity"/>
    <property type="evidence" value="ECO:0007669"/>
    <property type="project" value="InterPro"/>
</dbReference>
<dbReference type="InterPro" id="IPR003594">
    <property type="entry name" value="HATPase_dom"/>
</dbReference>
<organism evidence="12 13">
    <name type="scientific">Sphingobacterium humi</name>
    <dbReference type="NCBI Taxonomy" id="1796905"/>
    <lineage>
        <taxon>Bacteria</taxon>
        <taxon>Pseudomonadati</taxon>
        <taxon>Bacteroidota</taxon>
        <taxon>Sphingobacteriia</taxon>
        <taxon>Sphingobacteriales</taxon>
        <taxon>Sphingobacteriaceae</taxon>
        <taxon>Sphingobacterium</taxon>
    </lineage>
</organism>
<dbReference type="PANTHER" id="PTHR24421:SF10">
    <property type="entry name" value="NITRATE_NITRITE SENSOR PROTEIN NARQ"/>
    <property type="match status" value="1"/>
</dbReference>
<evidence type="ECO:0000259" key="11">
    <source>
        <dbReference type="PROSITE" id="PS50109"/>
    </source>
</evidence>
<keyword evidence="10" id="KW-0472">Membrane</keyword>
<dbReference type="InterPro" id="IPR005467">
    <property type="entry name" value="His_kinase_dom"/>
</dbReference>
<evidence type="ECO:0000256" key="2">
    <source>
        <dbReference type="ARBA" id="ARBA00012438"/>
    </source>
</evidence>
<dbReference type="Gene3D" id="3.30.565.10">
    <property type="entry name" value="Histidine kinase-like ATPase, C-terminal domain"/>
    <property type="match status" value="1"/>
</dbReference>
<feature type="domain" description="Histidine kinase" evidence="11">
    <location>
        <begin position="570"/>
        <end position="663"/>
    </location>
</feature>
<feature type="transmembrane region" description="Helical" evidence="10">
    <location>
        <begin position="411"/>
        <end position="428"/>
    </location>
</feature>
<dbReference type="EC" id="2.7.13.3" evidence="2"/>
<evidence type="ECO:0000313" key="12">
    <source>
        <dbReference type="EMBL" id="MVZ61863.1"/>
    </source>
</evidence>
<dbReference type="Proteomes" id="UP000435036">
    <property type="component" value="Unassembled WGS sequence"/>
</dbReference>
<dbReference type="PANTHER" id="PTHR24421">
    <property type="entry name" value="NITRATE/NITRITE SENSOR PROTEIN NARX-RELATED"/>
    <property type="match status" value="1"/>
</dbReference>
<keyword evidence="8" id="KW-0902">Two-component regulatory system</keyword>
<dbReference type="SUPFAM" id="SSF48452">
    <property type="entry name" value="TPR-like"/>
    <property type="match status" value="1"/>
</dbReference>
<dbReference type="EMBL" id="WSQA01000004">
    <property type="protein sequence ID" value="MVZ61863.1"/>
    <property type="molecule type" value="Genomic_DNA"/>
</dbReference>
<evidence type="ECO:0000313" key="13">
    <source>
        <dbReference type="Proteomes" id="UP000435036"/>
    </source>
</evidence>
<evidence type="ECO:0000256" key="1">
    <source>
        <dbReference type="ARBA" id="ARBA00000085"/>
    </source>
</evidence>
<comment type="caution">
    <text evidence="12">The sequence shown here is derived from an EMBL/GenBank/DDBJ whole genome shotgun (WGS) entry which is preliminary data.</text>
</comment>
<accession>A0A6N8KWN2</accession>
<evidence type="ECO:0000256" key="4">
    <source>
        <dbReference type="ARBA" id="ARBA00022679"/>
    </source>
</evidence>
<dbReference type="CDD" id="cd16917">
    <property type="entry name" value="HATPase_UhpB-NarQ-NarX-like"/>
    <property type="match status" value="1"/>
</dbReference>
<dbReference type="Gene3D" id="1.20.5.1930">
    <property type="match status" value="1"/>
</dbReference>
<keyword evidence="6" id="KW-0418">Kinase</keyword>
<evidence type="ECO:0000256" key="3">
    <source>
        <dbReference type="ARBA" id="ARBA00022553"/>
    </source>
</evidence>
<comment type="catalytic activity">
    <reaction evidence="1">
        <text>ATP + protein L-histidine = ADP + protein N-phospho-L-histidine.</text>
        <dbReference type="EC" id="2.7.13.3"/>
    </reaction>
</comment>
<keyword evidence="5" id="KW-0547">Nucleotide-binding</keyword>
<dbReference type="SMART" id="SM00387">
    <property type="entry name" value="HATPase_c"/>
    <property type="match status" value="1"/>
</dbReference>
<dbReference type="Pfam" id="PF02518">
    <property type="entry name" value="HATPase_c"/>
    <property type="match status" value="1"/>
</dbReference>
<keyword evidence="3" id="KW-0597">Phosphoprotein</keyword>
<keyword evidence="13" id="KW-1185">Reference proteome</keyword>
<proteinExistence type="predicted"/>
<keyword evidence="10" id="KW-1133">Transmembrane helix</keyword>
<dbReference type="GO" id="GO:0016020">
    <property type="term" value="C:membrane"/>
    <property type="evidence" value="ECO:0007669"/>
    <property type="project" value="InterPro"/>
</dbReference>
<protein>
    <recommendedName>
        <fullName evidence="2">histidine kinase</fullName>
        <ecNumber evidence="2">2.7.13.3</ecNumber>
    </recommendedName>
</protein>
<dbReference type="OrthoDB" id="9778366at2"/>
<keyword evidence="9" id="KW-0175">Coiled coil</keyword>
<keyword evidence="4" id="KW-0808">Transferase</keyword>
<dbReference type="PROSITE" id="PS50109">
    <property type="entry name" value="HIS_KIN"/>
    <property type="match status" value="1"/>
</dbReference>
<dbReference type="Gene3D" id="1.25.40.10">
    <property type="entry name" value="Tetratricopeptide repeat domain"/>
    <property type="match status" value="2"/>
</dbReference>
<evidence type="ECO:0000256" key="5">
    <source>
        <dbReference type="ARBA" id="ARBA00022741"/>
    </source>
</evidence>
<gene>
    <name evidence="12" type="ORF">GQF63_07530</name>
</gene>
<dbReference type="GO" id="GO:0000155">
    <property type="term" value="F:phosphorelay sensor kinase activity"/>
    <property type="evidence" value="ECO:0007669"/>
    <property type="project" value="InterPro"/>
</dbReference>
<reference evidence="12 13" key="1">
    <citation type="submission" date="2019-12" db="EMBL/GenBank/DDBJ databases">
        <authorList>
            <person name="Dong K."/>
        </authorList>
    </citation>
    <scope>NUCLEOTIDE SEQUENCE [LARGE SCALE GENOMIC DNA]</scope>
    <source>
        <strain evidence="12 13">JCM 31225</strain>
    </source>
</reference>
<evidence type="ECO:0000256" key="6">
    <source>
        <dbReference type="ARBA" id="ARBA00022777"/>
    </source>
</evidence>
<dbReference type="InterPro" id="IPR011712">
    <property type="entry name" value="Sig_transdc_His_kin_sub3_dim/P"/>
</dbReference>
<evidence type="ECO:0000256" key="7">
    <source>
        <dbReference type="ARBA" id="ARBA00022840"/>
    </source>
</evidence>
<keyword evidence="7" id="KW-0067">ATP-binding</keyword>
<evidence type="ECO:0000256" key="9">
    <source>
        <dbReference type="SAM" id="Coils"/>
    </source>
</evidence>
<evidence type="ECO:0000256" key="8">
    <source>
        <dbReference type="ARBA" id="ARBA00023012"/>
    </source>
</evidence>
<dbReference type="GO" id="GO:0005524">
    <property type="term" value="F:ATP binding"/>
    <property type="evidence" value="ECO:0007669"/>
    <property type="project" value="UniProtKB-KW"/>
</dbReference>
<dbReference type="InterPro" id="IPR036890">
    <property type="entry name" value="HATPase_C_sf"/>
</dbReference>
<evidence type="ECO:0000256" key="10">
    <source>
        <dbReference type="SAM" id="Phobius"/>
    </source>
</evidence>
<dbReference type="InterPro" id="IPR011990">
    <property type="entry name" value="TPR-like_helical_dom_sf"/>
</dbReference>